<dbReference type="Gene3D" id="1.25.40.20">
    <property type="entry name" value="Ankyrin repeat-containing domain"/>
    <property type="match status" value="2"/>
</dbReference>
<feature type="domain" description="DUF3496" evidence="5">
    <location>
        <begin position="2139"/>
        <end position="2222"/>
    </location>
</feature>
<evidence type="ECO:0008006" key="9">
    <source>
        <dbReference type="Google" id="ProtNLM"/>
    </source>
</evidence>
<feature type="region of interest" description="Disordered" evidence="4">
    <location>
        <begin position="1010"/>
        <end position="1173"/>
    </location>
</feature>
<dbReference type="Pfam" id="PF00023">
    <property type="entry name" value="Ank"/>
    <property type="match status" value="1"/>
</dbReference>
<feature type="coiled-coil region" evidence="3">
    <location>
        <begin position="2014"/>
        <end position="2079"/>
    </location>
</feature>
<keyword evidence="2" id="KW-0040">ANK repeat</keyword>
<dbReference type="PRINTS" id="PR01415">
    <property type="entry name" value="ANKYRIN"/>
</dbReference>
<feature type="compositionally biased region" description="Acidic residues" evidence="4">
    <location>
        <begin position="580"/>
        <end position="589"/>
    </location>
</feature>
<feature type="compositionally biased region" description="Acidic residues" evidence="4">
    <location>
        <begin position="862"/>
        <end position="872"/>
    </location>
</feature>
<reference evidence="7 8" key="1">
    <citation type="submission" date="2020-02" db="EMBL/GenBank/DDBJ databases">
        <title>A chromosome-scale genome assembly of the black bullhead catfish (Ameiurus melas).</title>
        <authorList>
            <person name="Wen M."/>
            <person name="Zham M."/>
            <person name="Cabau C."/>
            <person name="Klopp C."/>
            <person name="Donnadieu C."/>
            <person name="Roques C."/>
            <person name="Bouchez O."/>
            <person name="Lampietro C."/>
            <person name="Jouanno E."/>
            <person name="Herpin A."/>
            <person name="Louis A."/>
            <person name="Berthelot C."/>
            <person name="Parey E."/>
            <person name="Roest-Crollius H."/>
            <person name="Braasch I."/>
            <person name="Postlethwait J."/>
            <person name="Robinson-Rechavi M."/>
            <person name="Echchiki A."/>
            <person name="Begum T."/>
            <person name="Montfort J."/>
            <person name="Schartl M."/>
            <person name="Bobe J."/>
            <person name="Guiguen Y."/>
        </authorList>
    </citation>
    <scope>NUCLEOTIDE SEQUENCE [LARGE SCALE GENOMIC DNA]</scope>
    <source>
        <strain evidence="7">M_S1</strain>
        <tissue evidence="7">Blood</tissue>
    </source>
</reference>
<feature type="repeat" description="ANK" evidence="2">
    <location>
        <begin position="131"/>
        <end position="163"/>
    </location>
</feature>
<feature type="compositionally biased region" description="Basic and acidic residues" evidence="4">
    <location>
        <begin position="838"/>
        <end position="856"/>
    </location>
</feature>
<feature type="repeat" description="ANK" evidence="2">
    <location>
        <begin position="197"/>
        <end position="229"/>
    </location>
</feature>
<dbReference type="Pfam" id="PF12796">
    <property type="entry name" value="Ank_2"/>
    <property type="match status" value="2"/>
</dbReference>
<feature type="region of interest" description="Disordered" evidence="4">
    <location>
        <begin position="287"/>
        <end position="793"/>
    </location>
</feature>
<dbReference type="InterPro" id="IPR002110">
    <property type="entry name" value="Ankyrin_rpt"/>
</dbReference>
<feature type="coiled-coil region" evidence="3">
    <location>
        <begin position="1921"/>
        <end position="1969"/>
    </location>
</feature>
<feature type="compositionally biased region" description="Basic and acidic residues" evidence="4">
    <location>
        <begin position="1520"/>
        <end position="1545"/>
    </location>
</feature>
<feature type="coiled-coil region" evidence="3">
    <location>
        <begin position="2187"/>
        <end position="2214"/>
    </location>
</feature>
<feature type="compositionally biased region" description="Basic and acidic residues" evidence="4">
    <location>
        <begin position="768"/>
        <end position="781"/>
    </location>
</feature>
<feature type="compositionally biased region" description="Basic and acidic residues" evidence="4">
    <location>
        <begin position="296"/>
        <end position="310"/>
    </location>
</feature>
<dbReference type="InterPro" id="IPR050657">
    <property type="entry name" value="Ankyrin_repeat_domain"/>
</dbReference>
<feature type="compositionally biased region" description="Basic and acidic residues" evidence="4">
    <location>
        <begin position="1045"/>
        <end position="1064"/>
    </location>
</feature>
<evidence type="ECO:0000313" key="8">
    <source>
        <dbReference type="Proteomes" id="UP000593565"/>
    </source>
</evidence>
<feature type="compositionally biased region" description="Acidic residues" evidence="4">
    <location>
        <begin position="329"/>
        <end position="341"/>
    </location>
</feature>
<evidence type="ECO:0000259" key="6">
    <source>
        <dbReference type="Pfam" id="PF14915"/>
    </source>
</evidence>
<keyword evidence="1 3" id="KW-0175">Coiled coil</keyword>
<name>A0A7J6AF05_AMEME</name>
<dbReference type="InterPro" id="IPR039497">
    <property type="entry name" value="CC144C-like_CC_dom"/>
</dbReference>
<evidence type="ECO:0000259" key="5">
    <source>
        <dbReference type="Pfam" id="PF12001"/>
    </source>
</evidence>
<protein>
    <recommendedName>
        <fullName evidence="9">Ankyrin repeat domain-containing protein 26</fullName>
    </recommendedName>
</protein>
<organism evidence="7 8">
    <name type="scientific">Ameiurus melas</name>
    <name type="common">Black bullhead</name>
    <name type="synonym">Silurus melas</name>
    <dbReference type="NCBI Taxonomy" id="219545"/>
    <lineage>
        <taxon>Eukaryota</taxon>
        <taxon>Metazoa</taxon>
        <taxon>Chordata</taxon>
        <taxon>Craniata</taxon>
        <taxon>Vertebrata</taxon>
        <taxon>Euteleostomi</taxon>
        <taxon>Actinopterygii</taxon>
        <taxon>Neopterygii</taxon>
        <taxon>Teleostei</taxon>
        <taxon>Ostariophysi</taxon>
        <taxon>Siluriformes</taxon>
        <taxon>Ictaluridae</taxon>
        <taxon>Ameiurus</taxon>
    </lineage>
</organism>
<dbReference type="InterPro" id="IPR036770">
    <property type="entry name" value="Ankyrin_rpt-contain_sf"/>
</dbReference>
<feature type="repeat" description="ANK" evidence="2">
    <location>
        <begin position="65"/>
        <end position="97"/>
    </location>
</feature>
<feature type="compositionally biased region" description="Polar residues" evidence="4">
    <location>
        <begin position="412"/>
        <end position="425"/>
    </location>
</feature>
<feature type="compositionally biased region" description="Basic and acidic residues" evidence="4">
    <location>
        <begin position="561"/>
        <end position="572"/>
    </location>
</feature>
<proteinExistence type="predicted"/>
<sequence length="2335" mass="264907">MKKIFHFTKRRKGSPSVSETASVLSVGYDLKEKDLGKVHKAAFNGDVAKLKQLTKKNDLNQLDKENRTALHIACVHGHTEVVQYLVENKVKLNLCDNQNRSALMKAVQCQQDRCVSILLEHEADPNLVDINGNTALHLAARIPSLPVALNLLEHEANINAQNKEGNTPLILSVEENHAEMAEFLLKEGADVNLQNQEFRTPLLIAACNGQISMVRLLLQYNADITVKDNKGWSSDDYAVMNGHHACSHLIIEHGTKRKPLQSPSHLAFNKNKQSSLLGSPEAVFALGGPTLGKDGGSAKEEGKDTEDNSHADSISRASKSGPADSWPSTDDDDDDDDEELDLGPKKPQKINLKKLMSASKIEGKRFAVVQDPDKSWSGTESEPISEGNAVEPMAFPGSSSSTQLPVTPKPISFSNLPQMTSTPLISSQKDIEEKSSSEDEYEEEDMDECDDIQNEKSDVDNLQKTETSKKRDFLSELGIEKDDEEDSPWDSESGSDSPSKKEQSGLNSPTKSHKPMSSIREESSEVLRTSQEEEDNSDEEKLEKQHKLLHREPVSVLNKLLESKDTRKRTDVMEELGLGDVDDLEDASDWDSASTTSKASKNLPVYKPEEELASETQMPLPGVQEQEQRASVVETQGVANPKIEEVKESSLLKTHPLPSPRSFKPLTTSTQPQPQPHIHNESIKKPMSDEESDWDTDNTNSRAKLTTPLPNIVETETGTVSPLEENGESDRSSEANEHPEEERETLDALEIDVSSPYQLDPSESQTTEVRESEEDKEKQEDVENASFHQTSWEQRYEKIWVEIEKKETKSQYKNVAAELKERFGEIEQKAQSETAQDQEAKEEKEERNEDIKKDTDVPVGASEEDSNEEEEELIVRPTTRARSIKLLPIPEQRESGQEESYSEDLPNNDFAKQKDIQQHSLETLNETAHETISSSYQTSGYSADAFSKISENKENLRLAHSGDLETPFAMNQESSQEAGISPLHLVGEPRILPSMPDAVSCNSEELVEEGLQRSINEGGVEKAGVMRGEPKSSALWKTHGSGKQSDIDQGKGKKSDTNPDKPNPKQEGTCDGGSQQKDYVSPKWPTRSPRRKTTLLDDEEKRTMGSQGNLLRVPASKQSSDPCPVNHRNGGPLSVFDDNTLSEVSEDEGRSPSSRHRAEKKNGGELEIADDFEDLTQSSDTATEELDSATSGYFNASLLIKQLDTSSIDSVSMVKLQNMFHEYEHTIQKERNRHSRLADKVSQLEQERNELKLLLDESRENKSSLEHLRLELETDLNNFKFLLKQEQEKHQSASMLYDKTREQLFRKEEQHRDEAEERERAELKMRNLELEIRALMNNMKQLEEDRNETQRILAHEQSARALQEDLLNSHLRKQQEIEEKNLRNVTKCNEATSQLTEASERERELQQQVCTLQEELSSVRAELEHFRSLSRQEESRLVDERDALRERLEDARRDLKLNDETLAQTVFQCNGQLSTLKSECTLLSTKLEHERQVRQQLETEAETSKTRLQVALQETERCQAARAETERTLQREREQHQRSEEKRTSESSSQRDTIQSLSQKLSEVEARANSLENEWHRATLSVAEKSSMFETATREREQSRARLEEMEGTLQSERDRASRAAARHDAMQERLAQAQSEGALLRQQLEEAQNRGTAKEQAVTDAQECFTQALSQLRANGEERVQLVEERSKELATKNAELREHNYRLEQEKADRETSLRQLQQDLADSLKKLSMCEASLEVNTRYRNDLEEEKARTQKDMDRLRGKLQESEENNIQVERRINTLMGTLDEKERDLICTGQKLQEVLAATTHSEQTIKQLEEAVQRLEIENARLEATAKQQNNRIEILQKEAQEATALTDSSPGGGVRNQLENLVTNLQSSKMTLEDQLSREVQKQSMLSHNAHDSQSLWEEELKNRSRFGLRLAELEKEKGELSNQMELERKKFKKIAEQKKAVDARLDQEMKRNTELQKEMYRLRTLVKTAKKKLREKDGGELGSPLGSLRGELSFRQNETEGAVSRMKIKVDELQVQLEREALRCSKLEDMNRELKEQLSSLKSLGRSHERLERSKQQLEEEVTGLRRRMEAGVMDQSQAEQFRRETEERARQEIRHKLDEINLFLQTQAASQEALEQMKAANEASQRAELEQRIRELEADLSRAHTTQQDSLLQRDSSRTELERYRQLYTDELRLRKSLANKLERSNERLAEANAKLLSERHRSKSLLGTSIINGSLGGPALDAQTSLGRLGLGASLLNPVGEQHTNRVETYLAKMQSELEKNISKELDYGTSELEGASTRMSPVGSACGSQKNLNSNLIVEQQDKLSRATQQYLEVLKKNYMI</sequence>
<feature type="compositionally biased region" description="Polar residues" evidence="4">
    <location>
        <begin position="755"/>
        <end position="767"/>
    </location>
</feature>
<feature type="coiled-coil region" evidence="3">
    <location>
        <begin position="1681"/>
        <end position="1885"/>
    </location>
</feature>
<feature type="region of interest" description="Disordered" evidence="4">
    <location>
        <begin position="1520"/>
        <end position="1561"/>
    </location>
</feature>
<dbReference type="InterPro" id="IPR021885">
    <property type="entry name" value="DUF3496"/>
</dbReference>
<dbReference type="PANTHER" id="PTHR24147">
    <property type="entry name" value="ANKYRIN REPEAT DOMAIN 36-RELATED"/>
    <property type="match status" value="1"/>
</dbReference>
<dbReference type="Pfam" id="PF14915">
    <property type="entry name" value="CCDC144C"/>
    <property type="match status" value="1"/>
</dbReference>
<feature type="coiled-coil region" evidence="3">
    <location>
        <begin position="1213"/>
        <end position="1359"/>
    </location>
</feature>
<evidence type="ECO:0000256" key="4">
    <source>
        <dbReference type="SAM" id="MobiDB-lite"/>
    </source>
</evidence>
<dbReference type="PROSITE" id="PS50088">
    <property type="entry name" value="ANK_REPEAT"/>
    <property type="match status" value="4"/>
</dbReference>
<feature type="region of interest" description="Disordered" evidence="4">
    <location>
        <begin position="1586"/>
        <end position="1620"/>
    </location>
</feature>
<dbReference type="SUPFAM" id="SSF48403">
    <property type="entry name" value="Ankyrin repeat"/>
    <property type="match status" value="1"/>
</dbReference>
<dbReference type="Pfam" id="PF12001">
    <property type="entry name" value="DUF3496"/>
    <property type="match status" value="1"/>
</dbReference>
<feature type="compositionally biased region" description="Basic and acidic residues" evidence="4">
    <location>
        <begin position="728"/>
        <end position="741"/>
    </location>
</feature>
<evidence type="ECO:0000256" key="2">
    <source>
        <dbReference type="PROSITE-ProRule" id="PRU00023"/>
    </source>
</evidence>
<comment type="caution">
    <text evidence="7">The sequence shown here is derived from an EMBL/GenBank/DDBJ whole genome shotgun (WGS) entry which is preliminary data.</text>
</comment>
<feature type="compositionally biased region" description="Low complexity" evidence="4">
    <location>
        <begin position="590"/>
        <end position="601"/>
    </location>
</feature>
<feature type="compositionally biased region" description="Basic and acidic residues" evidence="4">
    <location>
        <begin position="678"/>
        <end position="688"/>
    </location>
</feature>
<feature type="coiled-coil region" evidence="3">
    <location>
        <begin position="1434"/>
        <end position="1461"/>
    </location>
</feature>
<feature type="coiled-coil region" evidence="3">
    <location>
        <begin position="2122"/>
        <end position="2158"/>
    </location>
</feature>
<dbReference type="Proteomes" id="UP000593565">
    <property type="component" value="Unassembled WGS sequence"/>
</dbReference>
<feature type="region of interest" description="Disordered" evidence="4">
    <location>
        <begin position="826"/>
        <end position="907"/>
    </location>
</feature>
<keyword evidence="8" id="KW-1185">Reference proteome</keyword>
<feature type="compositionally biased region" description="Acidic residues" evidence="4">
    <location>
        <begin position="438"/>
        <end position="452"/>
    </location>
</feature>
<feature type="compositionally biased region" description="Polar residues" evidence="4">
    <location>
        <begin position="1552"/>
        <end position="1561"/>
    </location>
</feature>
<evidence type="ECO:0000256" key="1">
    <source>
        <dbReference type="ARBA" id="ARBA00023054"/>
    </source>
</evidence>
<dbReference type="SMART" id="SM00248">
    <property type="entry name" value="ANK"/>
    <property type="match status" value="6"/>
</dbReference>
<feature type="repeat" description="ANK" evidence="2">
    <location>
        <begin position="164"/>
        <end position="196"/>
    </location>
</feature>
<feature type="compositionally biased region" description="Basic and acidic residues" evidence="4">
    <location>
        <begin position="539"/>
        <end position="553"/>
    </location>
</feature>
<evidence type="ECO:0000256" key="3">
    <source>
        <dbReference type="SAM" id="Coils"/>
    </source>
</evidence>
<feature type="domain" description="CCDC144C-like coiled-coil" evidence="6">
    <location>
        <begin position="1281"/>
        <end position="1764"/>
    </location>
</feature>
<dbReference type="EMBL" id="JAAGNN010000013">
    <property type="protein sequence ID" value="KAF4081462.1"/>
    <property type="molecule type" value="Genomic_DNA"/>
</dbReference>
<evidence type="ECO:0000313" key="7">
    <source>
        <dbReference type="EMBL" id="KAF4081462.1"/>
    </source>
</evidence>
<accession>A0A7J6AF05</accession>
<dbReference type="PANTHER" id="PTHR24147:SF53">
    <property type="entry name" value="ANKYRIN REPEAT DOMAIN 26"/>
    <property type="match status" value="1"/>
</dbReference>
<feature type="compositionally biased region" description="Basic and acidic residues" evidence="4">
    <location>
        <begin position="1592"/>
        <end position="1605"/>
    </location>
</feature>
<feature type="compositionally biased region" description="Basic and acidic residues" evidence="4">
    <location>
        <begin position="453"/>
        <end position="480"/>
    </location>
</feature>
<dbReference type="PROSITE" id="PS50297">
    <property type="entry name" value="ANK_REP_REGION"/>
    <property type="match status" value="4"/>
</dbReference>
<gene>
    <name evidence="7" type="ORF">AMELA_G00161450</name>
</gene>